<gene>
    <name evidence="2" type="ORF">NX722_02285</name>
</gene>
<organism evidence="2 3">
    <name type="scientific">Endozoicomonas gorgoniicola</name>
    <dbReference type="NCBI Taxonomy" id="1234144"/>
    <lineage>
        <taxon>Bacteria</taxon>
        <taxon>Pseudomonadati</taxon>
        <taxon>Pseudomonadota</taxon>
        <taxon>Gammaproteobacteria</taxon>
        <taxon>Oceanospirillales</taxon>
        <taxon>Endozoicomonadaceae</taxon>
        <taxon>Endozoicomonas</taxon>
    </lineage>
</organism>
<dbReference type="RefSeq" id="WP_262566537.1">
    <property type="nucleotide sequence ID" value="NZ_JAPFCC010000001.1"/>
</dbReference>
<evidence type="ECO:0000313" key="2">
    <source>
        <dbReference type="EMBL" id="MCW7551488.1"/>
    </source>
</evidence>
<feature type="compositionally biased region" description="Polar residues" evidence="1">
    <location>
        <begin position="350"/>
        <end position="361"/>
    </location>
</feature>
<name>A0ABT3MQV3_9GAMM</name>
<protein>
    <submittedName>
        <fullName evidence="2">Uncharacterized protein</fullName>
    </submittedName>
</protein>
<proteinExistence type="predicted"/>
<accession>A0ABT3MQV3</accession>
<keyword evidence="3" id="KW-1185">Reference proteome</keyword>
<sequence>MKALNFILLKVLFFLLAITVLNSQAQNKFIFTNHIDARKTKVTVEEISPDGRDLLRVETLTSPDNGGGTISLMKQADVNPDGFWSLSDVGHKRESLKFSVLTRRLLVEQSQTGRDGSLHVLLPFIYLYDQTVSVRAELSYVTINNVPNNQDGSAFTLEGNLNVVRQIEPAVRTSPRATVEVEFNPDNDQLTRFVIRTAEGEDVNFTGELLLSTSSEQGADGQGADGQDEQSVVNDPETTGGDPNEGETERTQPVASDSESKATDVDQDEKGTEDKQLVASDSESKAADVDQDERGTEDKQPVASDSEHEAADDDQDEKGTEDKQPVSSDSEHETTDDNQDERGTEDKQPPVSSDSEQVTGDNQDEDGVTDNQPDDSRTLPINIPRVDQNHADGLPIRTPADQLDSRAGVLGSVSPGAEGVGHTKVE</sequence>
<evidence type="ECO:0000256" key="1">
    <source>
        <dbReference type="SAM" id="MobiDB-lite"/>
    </source>
</evidence>
<dbReference type="Proteomes" id="UP001209854">
    <property type="component" value="Unassembled WGS sequence"/>
</dbReference>
<reference evidence="2 3" key="1">
    <citation type="submission" date="2022-10" db="EMBL/GenBank/DDBJ databases">
        <title>High-quality genome sequences of two octocoral-associated bacteria, Endozoicomonas euniceicola EF212 and Endozoicomonas gorgoniicola PS125.</title>
        <authorList>
            <person name="Chiou Y.-J."/>
            <person name="Chen Y.-H."/>
        </authorList>
    </citation>
    <scope>NUCLEOTIDE SEQUENCE [LARGE SCALE GENOMIC DNA]</scope>
    <source>
        <strain evidence="2 3">PS125</strain>
    </source>
</reference>
<dbReference type="EMBL" id="JAPFCC010000001">
    <property type="protein sequence ID" value="MCW7551488.1"/>
    <property type="molecule type" value="Genomic_DNA"/>
</dbReference>
<comment type="caution">
    <text evidence="2">The sequence shown here is derived from an EMBL/GenBank/DDBJ whole genome shotgun (WGS) entry which is preliminary data.</text>
</comment>
<feature type="compositionally biased region" description="Basic and acidic residues" evidence="1">
    <location>
        <begin position="317"/>
        <end position="348"/>
    </location>
</feature>
<evidence type="ECO:0000313" key="3">
    <source>
        <dbReference type="Proteomes" id="UP001209854"/>
    </source>
</evidence>
<feature type="region of interest" description="Disordered" evidence="1">
    <location>
        <begin position="215"/>
        <end position="426"/>
    </location>
</feature>
<feature type="compositionally biased region" description="Basic and acidic residues" evidence="1">
    <location>
        <begin position="258"/>
        <end position="309"/>
    </location>
</feature>